<organism evidence="1 2">
    <name type="scientific">Rosistilla ulvae</name>
    <dbReference type="NCBI Taxonomy" id="1930277"/>
    <lineage>
        <taxon>Bacteria</taxon>
        <taxon>Pseudomonadati</taxon>
        <taxon>Planctomycetota</taxon>
        <taxon>Planctomycetia</taxon>
        <taxon>Pirellulales</taxon>
        <taxon>Pirellulaceae</taxon>
        <taxon>Rosistilla</taxon>
    </lineage>
</organism>
<evidence type="ECO:0000313" key="1">
    <source>
        <dbReference type="EMBL" id="QDS86936.1"/>
    </source>
</evidence>
<proteinExistence type="predicted"/>
<dbReference type="KEGG" id="ruv:EC9_11110"/>
<reference evidence="1 2" key="1">
    <citation type="submission" date="2019-02" db="EMBL/GenBank/DDBJ databases">
        <title>Deep-cultivation of Planctomycetes and their phenomic and genomic characterization uncovers novel biology.</title>
        <authorList>
            <person name="Wiegand S."/>
            <person name="Jogler M."/>
            <person name="Boedeker C."/>
            <person name="Pinto D."/>
            <person name="Vollmers J."/>
            <person name="Rivas-Marin E."/>
            <person name="Kohn T."/>
            <person name="Peeters S.H."/>
            <person name="Heuer A."/>
            <person name="Rast P."/>
            <person name="Oberbeckmann S."/>
            <person name="Bunk B."/>
            <person name="Jeske O."/>
            <person name="Meyerdierks A."/>
            <person name="Storesund J.E."/>
            <person name="Kallscheuer N."/>
            <person name="Luecker S."/>
            <person name="Lage O.M."/>
            <person name="Pohl T."/>
            <person name="Merkel B.J."/>
            <person name="Hornburger P."/>
            <person name="Mueller R.-W."/>
            <person name="Bruemmer F."/>
            <person name="Labrenz M."/>
            <person name="Spormann A.M."/>
            <person name="Op den Camp H."/>
            <person name="Overmann J."/>
            <person name="Amann R."/>
            <person name="Jetten M.S.M."/>
            <person name="Mascher T."/>
            <person name="Medema M.H."/>
            <person name="Devos D.P."/>
            <person name="Kaster A.-K."/>
            <person name="Ovreas L."/>
            <person name="Rohde M."/>
            <person name="Galperin M.Y."/>
            <person name="Jogler C."/>
        </authorList>
    </citation>
    <scope>NUCLEOTIDE SEQUENCE [LARGE SCALE GENOMIC DNA]</scope>
    <source>
        <strain evidence="1 2">EC9</strain>
    </source>
</reference>
<keyword evidence="2" id="KW-1185">Reference proteome</keyword>
<protein>
    <submittedName>
        <fullName evidence="1">Uncharacterized protein</fullName>
    </submittedName>
</protein>
<dbReference type="RefSeq" id="WP_145342988.1">
    <property type="nucleotide sequence ID" value="NZ_CP036261.1"/>
</dbReference>
<dbReference type="EMBL" id="CP036261">
    <property type="protein sequence ID" value="QDS86936.1"/>
    <property type="molecule type" value="Genomic_DNA"/>
</dbReference>
<dbReference type="OrthoDB" id="212892at2"/>
<accession>A0A517LWE3</accession>
<name>A0A517LWE3_9BACT</name>
<evidence type="ECO:0000313" key="2">
    <source>
        <dbReference type="Proteomes" id="UP000319557"/>
    </source>
</evidence>
<dbReference type="AlphaFoldDB" id="A0A517LWE3"/>
<sequence>MMSKWRRNATLSPLASIPLSLILFIHGATLCVGQQHDLAAFSKIGPEGAGHADAIAAAKRLSQLGPDRLIDVLSAIEEATPLGRNWLRVIAADIADNGQVPVQPLAAFIKNTNGSGDARYVAFRLIKDADPELADSLVDGMLDDPSLQLRYEAVAKVLQAAKGAEGDARVALYQQALQSARYPGQLTEIAKALREAGHPVDLAAHMGFIKHWQLVAPFDNTDGIGFATAYAPEQEYLESPQHTVSQTSYAGKLDKVSWQSQATDDELGMLDLNPIFKNEKAAVCYGYFEIESPADQAAQLRLGSIVANKIWVNGELATANEVYHARTGVDQYIADVPLRKGKNTVLVKVCQNAQTQSWAQVWEFQLRITDPNGNPLHFEQ</sequence>
<dbReference type="Proteomes" id="UP000319557">
    <property type="component" value="Chromosome"/>
</dbReference>
<gene>
    <name evidence="1" type="ORF">EC9_11110</name>
</gene>